<protein>
    <submittedName>
        <fullName evidence="2">Uncharacterized protein</fullName>
    </submittedName>
</protein>
<feature type="compositionally biased region" description="Low complexity" evidence="1">
    <location>
        <begin position="1"/>
        <end position="19"/>
    </location>
</feature>
<organism evidence="2 3">
    <name type="scientific">Mycena albidolilacea</name>
    <dbReference type="NCBI Taxonomy" id="1033008"/>
    <lineage>
        <taxon>Eukaryota</taxon>
        <taxon>Fungi</taxon>
        <taxon>Dikarya</taxon>
        <taxon>Basidiomycota</taxon>
        <taxon>Agaricomycotina</taxon>
        <taxon>Agaricomycetes</taxon>
        <taxon>Agaricomycetidae</taxon>
        <taxon>Agaricales</taxon>
        <taxon>Marasmiineae</taxon>
        <taxon>Mycenaceae</taxon>
        <taxon>Mycena</taxon>
    </lineage>
</organism>
<evidence type="ECO:0000313" key="3">
    <source>
        <dbReference type="Proteomes" id="UP001218218"/>
    </source>
</evidence>
<evidence type="ECO:0000256" key="1">
    <source>
        <dbReference type="SAM" id="MobiDB-lite"/>
    </source>
</evidence>
<keyword evidence="3" id="KW-1185">Reference proteome</keyword>
<proteinExistence type="predicted"/>
<evidence type="ECO:0000313" key="2">
    <source>
        <dbReference type="EMBL" id="KAJ7355757.1"/>
    </source>
</evidence>
<dbReference type="AlphaFoldDB" id="A0AAD7EZ91"/>
<dbReference type="Proteomes" id="UP001218218">
    <property type="component" value="Unassembled WGS sequence"/>
</dbReference>
<dbReference type="EMBL" id="JARIHO010000009">
    <property type="protein sequence ID" value="KAJ7355757.1"/>
    <property type="molecule type" value="Genomic_DNA"/>
</dbReference>
<comment type="caution">
    <text evidence="2">The sequence shown here is derived from an EMBL/GenBank/DDBJ whole genome shotgun (WGS) entry which is preliminary data.</text>
</comment>
<feature type="compositionally biased region" description="Low complexity" evidence="1">
    <location>
        <begin position="110"/>
        <end position="147"/>
    </location>
</feature>
<accession>A0AAD7EZ91</accession>
<feature type="region of interest" description="Disordered" evidence="1">
    <location>
        <begin position="49"/>
        <end position="73"/>
    </location>
</feature>
<gene>
    <name evidence="2" type="ORF">DFH08DRAFT_803704</name>
</gene>
<feature type="region of interest" description="Disordered" evidence="1">
    <location>
        <begin position="95"/>
        <end position="153"/>
    </location>
</feature>
<feature type="region of interest" description="Disordered" evidence="1">
    <location>
        <begin position="1"/>
        <end position="26"/>
    </location>
</feature>
<sequence length="153" mass="16068">MSAASTSTTSLVSNTTVSSRAPFNGSATVQSKDFQTAFASLQSTYGFSATAPSPVQKETSAPRFSVSPPATRAPVQTKNFESAFADLQSTYGFGGAVPTPVPKAKKEGSSSRSFFSKFTRSSKPHSPSSPSSTPTPKTKVRVTPRPTQHMVVL</sequence>
<reference evidence="2" key="1">
    <citation type="submission" date="2023-03" db="EMBL/GenBank/DDBJ databases">
        <title>Massive genome expansion in bonnet fungi (Mycena s.s.) driven by repeated elements and novel gene families across ecological guilds.</title>
        <authorList>
            <consortium name="Lawrence Berkeley National Laboratory"/>
            <person name="Harder C.B."/>
            <person name="Miyauchi S."/>
            <person name="Viragh M."/>
            <person name="Kuo A."/>
            <person name="Thoen E."/>
            <person name="Andreopoulos B."/>
            <person name="Lu D."/>
            <person name="Skrede I."/>
            <person name="Drula E."/>
            <person name="Henrissat B."/>
            <person name="Morin E."/>
            <person name="Kohler A."/>
            <person name="Barry K."/>
            <person name="LaButti K."/>
            <person name="Morin E."/>
            <person name="Salamov A."/>
            <person name="Lipzen A."/>
            <person name="Mereny Z."/>
            <person name="Hegedus B."/>
            <person name="Baldrian P."/>
            <person name="Stursova M."/>
            <person name="Weitz H."/>
            <person name="Taylor A."/>
            <person name="Grigoriev I.V."/>
            <person name="Nagy L.G."/>
            <person name="Martin F."/>
            <person name="Kauserud H."/>
        </authorList>
    </citation>
    <scope>NUCLEOTIDE SEQUENCE</scope>
    <source>
        <strain evidence="2">CBHHK002</strain>
    </source>
</reference>
<name>A0AAD7EZ91_9AGAR</name>
<feature type="compositionally biased region" description="Polar residues" evidence="1">
    <location>
        <begin position="49"/>
        <end position="59"/>
    </location>
</feature>